<dbReference type="RefSeq" id="WP_077243885.1">
    <property type="nucleotide sequence ID" value="NZ_MUZR01000011.1"/>
</dbReference>
<dbReference type="AlphaFoldDB" id="A0A1V3A036"/>
<dbReference type="CDD" id="cd01949">
    <property type="entry name" value="GGDEF"/>
    <property type="match status" value="1"/>
</dbReference>
<feature type="transmembrane region" description="Helical" evidence="2">
    <location>
        <begin position="185"/>
        <end position="206"/>
    </location>
</feature>
<name>A0A1V3A036_9GAMM</name>
<keyword evidence="2" id="KW-0812">Transmembrane</keyword>
<keyword evidence="2" id="KW-0472">Membrane</keyword>
<dbReference type="Gene3D" id="3.30.70.270">
    <property type="match status" value="1"/>
</dbReference>
<dbReference type="OrthoDB" id="9816034at2"/>
<dbReference type="Proteomes" id="UP000189177">
    <property type="component" value="Unassembled WGS sequence"/>
</dbReference>
<gene>
    <name evidence="5" type="ORF">B1A74_04450</name>
</gene>
<comment type="caution">
    <text evidence="5">The sequence shown here is derived from an EMBL/GenBank/DDBJ whole genome shotgun (WGS) entry which is preliminary data.</text>
</comment>
<dbReference type="PROSITE" id="PS50883">
    <property type="entry name" value="EAL"/>
    <property type="match status" value="1"/>
</dbReference>
<dbReference type="InterPro" id="IPR001633">
    <property type="entry name" value="EAL_dom"/>
</dbReference>
<dbReference type="Gene3D" id="3.20.20.450">
    <property type="entry name" value="EAL domain"/>
    <property type="match status" value="1"/>
</dbReference>
<evidence type="ECO:0000313" key="6">
    <source>
        <dbReference type="Proteomes" id="UP000189177"/>
    </source>
</evidence>
<dbReference type="PROSITE" id="PS50887">
    <property type="entry name" value="GGDEF"/>
    <property type="match status" value="1"/>
</dbReference>
<feature type="domain" description="EAL" evidence="3">
    <location>
        <begin position="617"/>
        <end position="866"/>
    </location>
</feature>
<reference evidence="5 6" key="1">
    <citation type="submission" date="2017-02" db="EMBL/GenBank/DDBJ databases">
        <title>Genomic diversity within the haloalkaliphilic genus Thioalkalivibrio.</title>
        <authorList>
            <person name="Ahn A.-C."/>
            <person name="Meier-Kolthoff J."/>
            <person name="Overmars L."/>
            <person name="Richter M."/>
            <person name="Woyke T."/>
            <person name="Sorokin D.Y."/>
            <person name="Muyzer G."/>
        </authorList>
    </citation>
    <scope>NUCLEOTIDE SEQUENCE [LARGE SCALE GENOMIC DNA]</scope>
    <source>
        <strain evidence="5 6">HL17</strain>
    </source>
</reference>
<protein>
    <submittedName>
        <fullName evidence="5">GGDEF-domain containing protein</fullName>
    </submittedName>
</protein>
<dbReference type="InterPro" id="IPR043128">
    <property type="entry name" value="Rev_trsase/Diguanyl_cyclase"/>
</dbReference>
<feature type="domain" description="GGDEF" evidence="4">
    <location>
        <begin position="473"/>
        <end position="607"/>
    </location>
</feature>
<evidence type="ECO:0000259" key="3">
    <source>
        <dbReference type="PROSITE" id="PS50883"/>
    </source>
</evidence>
<dbReference type="GO" id="GO:0071111">
    <property type="term" value="F:cyclic-guanylate-specific phosphodiesterase activity"/>
    <property type="evidence" value="ECO:0007669"/>
    <property type="project" value="InterPro"/>
</dbReference>
<dbReference type="PANTHER" id="PTHR33121:SF71">
    <property type="entry name" value="OXYGEN SENSOR PROTEIN DOSP"/>
    <property type="match status" value="1"/>
</dbReference>
<dbReference type="SMART" id="SM00267">
    <property type="entry name" value="GGDEF"/>
    <property type="match status" value="1"/>
</dbReference>
<dbReference type="InterPro" id="IPR029787">
    <property type="entry name" value="Nucleotide_cyclase"/>
</dbReference>
<dbReference type="InterPro" id="IPR050706">
    <property type="entry name" value="Cyclic-di-GMP_PDE-like"/>
</dbReference>
<dbReference type="PANTHER" id="PTHR33121">
    <property type="entry name" value="CYCLIC DI-GMP PHOSPHODIESTERASE PDEF"/>
    <property type="match status" value="1"/>
</dbReference>
<accession>A0A1V3A036</accession>
<proteinExistence type="predicted"/>
<evidence type="ECO:0000259" key="4">
    <source>
        <dbReference type="PROSITE" id="PS50887"/>
    </source>
</evidence>
<evidence type="ECO:0000256" key="2">
    <source>
        <dbReference type="SAM" id="Phobius"/>
    </source>
</evidence>
<evidence type="ECO:0000256" key="1">
    <source>
        <dbReference type="ARBA" id="ARBA00001946"/>
    </source>
</evidence>
<keyword evidence="6" id="KW-1185">Reference proteome</keyword>
<dbReference type="SMART" id="SM00052">
    <property type="entry name" value="EAL"/>
    <property type="match status" value="1"/>
</dbReference>
<dbReference type="CDD" id="cd01948">
    <property type="entry name" value="EAL"/>
    <property type="match status" value="1"/>
</dbReference>
<evidence type="ECO:0000313" key="5">
    <source>
        <dbReference type="EMBL" id="OOC10689.1"/>
    </source>
</evidence>
<dbReference type="STRING" id="252474.B1A74_04450"/>
<dbReference type="FunFam" id="3.30.70.270:FF:000001">
    <property type="entry name" value="Diguanylate cyclase domain protein"/>
    <property type="match status" value="1"/>
</dbReference>
<dbReference type="Pfam" id="PF00563">
    <property type="entry name" value="EAL"/>
    <property type="match status" value="1"/>
</dbReference>
<dbReference type="SUPFAM" id="SSF55073">
    <property type="entry name" value="Nucleotide cyclase"/>
    <property type="match status" value="1"/>
</dbReference>
<dbReference type="NCBIfam" id="TIGR00254">
    <property type="entry name" value="GGDEF"/>
    <property type="match status" value="1"/>
</dbReference>
<feature type="transmembrane region" description="Helical" evidence="2">
    <location>
        <begin position="20"/>
        <end position="43"/>
    </location>
</feature>
<dbReference type="Gene3D" id="3.30.450.290">
    <property type="match status" value="1"/>
</dbReference>
<dbReference type="InterPro" id="IPR000160">
    <property type="entry name" value="GGDEF_dom"/>
</dbReference>
<dbReference type="InterPro" id="IPR035919">
    <property type="entry name" value="EAL_sf"/>
</dbReference>
<sequence length="869" mass="98188">MPKPSEPVQPRRTLRLRHFIVTAIMGVALLVFVTAGVTSSLIYERTMTRQAEETASGIAHQTFASMFQIMSEGWTREELEEFSAGIEESFQGTPLRLDLFRGDKVSEVYGEVEQPERDARVRRAFETGEIESSSANEEVRYTFPLRARQACLQCHGNADTGDVLGVMEVRQDMGEALVDARGQHLWTFLATGAGTLLAAVLLAAWATGPISRSVRRFQNQVRSINSVRDLNRLETRSISTGFVELDQVVRQVDELVHKLHGVAVDKEILEFELKLLDKFIITSDVVRDWREYISVLLNEINTIIDAYTLFTLFKADEDHYELEIFWRSEPPEATRRTFEKLATRRIRANDDFVEGARITVQHNVADPHTDLHELDASEIELATKSLMLETPRIGGVVGIGVQSDLVRDPVRHVVIESILSTLLNLVGSVKAIYKYTQDLEYYATRDPLTNLYNQRVFWELFGYELKRAASHDYPFAVMVVDLDNFKTINDRYGHSFGDRFLQAYADTIRNAVENEHILARYGGDEFALILPETGAEAAHELAVRMTEATDELALTAPDGTRVRATTCIGIAVYPEHGDSTRDVFLVADNMMYKAKREGKNAVCLPDEDEVAKVFREAGETGMMIMQALEEKRIVPVFQPIVDVRSGETAIHELLMRIESSGRLLPANEFIETAESMGVMHQLDYLLIEQAFRHIHETGYDGLLFINLSPRALIIGEFIGKVRTLATDYRIDPTRIVFEITERDTVSNLNVLETFVQALKEQGFLFAVDDFGSGFSSFHYLKRFPIDYVKIDGDFVRNMARDPRDRAFVNSIAALARDLQMRTIAEFVEDAEVLEAVREIGIDYAQGHHLGYPDTGFTPRRPGVEATGTD</sequence>
<organism evidence="5 6">
    <name type="scientific">Thioalkalivibrio halophilus</name>
    <dbReference type="NCBI Taxonomy" id="252474"/>
    <lineage>
        <taxon>Bacteria</taxon>
        <taxon>Pseudomonadati</taxon>
        <taxon>Pseudomonadota</taxon>
        <taxon>Gammaproteobacteria</taxon>
        <taxon>Chromatiales</taxon>
        <taxon>Ectothiorhodospiraceae</taxon>
        <taxon>Thioalkalivibrio</taxon>
    </lineage>
</organism>
<comment type="cofactor">
    <cofactor evidence="1">
        <name>Mg(2+)</name>
        <dbReference type="ChEBI" id="CHEBI:18420"/>
    </cofactor>
</comment>
<dbReference type="Pfam" id="PF00990">
    <property type="entry name" value="GGDEF"/>
    <property type="match status" value="1"/>
</dbReference>
<dbReference type="EMBL" id="MUZR01000011">
    <property type="protein sequence ID" value="OOC10689.1"/>
    <property type="molecule type" value="Genomic_DNA"/>
</dbReference>
<keyword evidence="2" id="KW-1133">Transmembrane helix</keyword>
<dbReference type="SUPFAM" id="SSF141868">
    <property type="entry name" value="EAL domain-like"/>
    <property type="match status" value="1"/>
</dbReference>